<reference evidence="1 2" key="1">
    <citation type="submission" date="2023-05" db="EMBL/GenBank/DDBJ databases">
        <title>A 100% complete, gapless, phased diploid assembly of the Scenedesmus obliquus UTEX 3031 genome.</title>
        <authorList>
            <person name="Biondi T.C."/>
            <person name="Hanschen E.R."/>
            <person name="Kwon T."/>
            <person name="Eng W."/>
            <person name="Kruse C.P.S."/>
            <person name="Koehler S.I."/>
            <person name="Kunde Y."/>
            <person name="Gleasner C.D."/>
            <person name="You Mak K.T."/>
            <person name="Polle J."/>
            <person name="Hovde B.T."/>
            <person name="Starkenburg S.R."/>
        </authorList>
    </citation>
    <scope>NUCLEOTIDE SEQUENCE [LARGE SCALE GENOMIC DNA]</scope>
    <source>
        <strain evidence="1 2">DOE0152z</strain>
    </source>
</reference>
<protein>
    <submittedName>
        <fullName evidence="1">Uncharacterized protein</fullName>
    </submittedName>
</protein>
<organism evidence="1 2">
    <name type="scientific">Tetradesmus obliquus</name>
    <name type="common">Green alga</name>
    <name type="synonym">Acutodesmus obliquus</name>
    <dbReference type="NCBI Taxonomy" id="3088"/>
    <lineage>
        <taxon>Eukaryota</taxon>
        <taxon>Viridiplantae</taxon>
        <taxon>Chlorophyta</taxon>
        <taxon>core chlorophytes</taxon>
        <taxon>Chlorophyceae</taxon>
        <taxon>CS clade</taxon>
        <taxon>Sphaeropleales</taxon>
        <taxon>Scenedesmaceae</taxon>
        <taxon>Tetradesmus</taxon>
    </lineage>
</organism>
<sequence>MAVQGSCCSAYPPCSFDAINSRKVTCSLGAIAINDTLAIALPCLADGSRIGQLSNVAVANCDLAGQGVVDPQCKRISPPATVTVEKVPEACNSTLAIKIVANPKKAGKGNVFTFNITLTPKGTVHSIVMDNLIPPALTKAAITKAFPGASCKLTSPVQKVPGMLLRCKFNGSFGKPMSMQYTAVAAQGGSITDVAGAMYKPCKVGAGPLSIKNSDTVTVLEPALGSCCSKDYGCSSGVAKTPCQRAGGMWAAQLDACYTGSFCTGACCTNGGSSSAKCWMTVKAACPGKWDASTTCFNPSYCPRPCLGKCMPCSPAADNCCPGYVCQQSGRYAKFYCVPDCVPYKPACAGPGGFCGLTADGVRCCAGLDCVVAYGGVSVCALHKTCKPRGEQCGGFGECGSGLYCAPNKTCELAICKSKAKYPRSASAQAQRNLVDYQCNAFHAASCSAL</sequence>
<keyword evidence="2" id="KW-1185">Reference proteome</keyword>
<evidence type="ECO:0000313" key="1">
    <source>
        <dbReference type="EMBL" id="WIA10685.1"/>
    </source>
</evidence>
<dbReference type="Proteomes" id="UP001244341">
    <property type="component" value="Chromosome 2b"/>
</dbReference>
<accession>A0ABY8TNZ1</accession>
<name>A0ABY8TNZ1_TETOB</name>
<proteinExistence type="predicted"/>
<evidence type="ECO:0000313" key="2">
    <source>
        <dbReference type="Proteomes" id="UP001244341"/>
    </source>
</evidence>
<dbReference type="EMBL" id="CP126209">
    <property type="protein sequence ID" value="WIA10685.1"/>
    <property type="molecule type" value="Genomic_DNA"/>
</dbReference>
<gene>
    <name evidence="1" type="ORF">OEZ85_010865</name>
</gene>